<dbReference type="Pfam" id="PF00023">
    <property type="entry name" value="Ank"/>
    <property type="match status" value="1"/>
</dbReference>
<evidence type="ECO:0000256" key="3">
    <source>
        <dbReference type="PROSITE-ProRule" id="PRU00023"/>
    </source>
</evidence>
<organism evidence="5 6">
    <name type="scientific">Ectocarpus siliculosus</name>
    <name type="common">Brown alga</name>
    <name type="synonym">Conferva siliculosa</name>
    <dbReference type="NCBI Taxonomy" id="2880"/>
    <lineage>
        <taxon>Eukaryota</taxon>
        <taxon>Sar</taxon>
        <taxon>Stramenopiles</taxon>
        <taxon>Ochrophyta</taxon>
        <taxon>PX clade</taxon>
        <taxon>Phaeophyceae</taxon>
        <taxon>Ectocarpales</taxon>
        <taxon>Ectocarpaceae</taxon>
        <taxon>Ectocarpus</taxon>
    </lineage>
</organism>
<evidence type="ECO:0000256" key="1">
    <source>
        <dbReference type="ARBA" id="ARBA00022737"/>
    </source>
</evidence>
<feature type="region of interest" description="Disordered" evidence="4">
    <location>
        <begin position="81"/>
        <end position="132"/>
    </location>
</feature>
<feature type="repeat" description="ANK" evidence="3">
    <location>
        <begin position="396"/>
        <end position="428"/>
    </location>
</feature>
<dbReference type="InParanoid" id="D8LI67"/>
<dbReference type="OrthoDB" id="19174at2759"/>
<dbReference type="InterPro" id="IPR002110">
    <property type="entry name" value="Ankyrin_rpt"/>
</dbReference>
<evidence type="ECO:0000256" key="4">
    <source>
        <dbReference type="SAM" id="MobiDB-lite"/>
    </source>
</evidence>
<feature type="compositionally biased region" description="Basic and acidic residues" evidence="4">
    <location>
        <begin position="86"/>
        <end position="100"/>
    </location>
</feature>
<dbReference type="Proteomes" id="UP000002630">
    <property type="component" value="Unassembled WGS sequence"/>
</dbReference>
<dbReference type="SMART" id="SM00248">
    <property type="entry name" value="ANK"/>
    <property type="match status" value="9"/>
</dbReference>
<dbReference type="PROSITE" id="PS50297">
    <property type="entry name" value="ANK_REP_REGION"/>
    <property type="match status" value="6"/>
</dbReference>
<feature type="compositionally biased region" description="Acidic residues" evidence="4">
    <location>
        <begin position="116"/>
        <end position="127"/>
    </location>
</feature>
<feature type="repeat" description="ANK" evidence="3">
    <location>
        <begin position="58"/>
        <end position="90"/>
    </location>
</feature>
<dbReference type="Pfam" id="PF12796">
    <property type="entry name" value="Ank_2"/>
    <property type="match status" value="3"/>
</dbReference>
<accession>D8LI67</accession>
<feature type="repeat" description="ANK" evidence="3">
    <location>
        <begin position="132"/>
        <end position="164"/>
    </location>
</feature>
<evidence type="ECO:0000313" key="5">
    <source>
        <dbReference type="EMBL" id="CBN79403.1"/>
    </source>
</evidence>
<dbReference type="SUPFAM" id="SSF48403">
    <property type="entry name" value="Ankyrin repeat"/>
    <property type="match status" value="1"/>
</dbReference>
<dbReference type="PRINTS" id="PR01415">
    <property type="entry name" value="ANKYRIN"/>
</dbReference>
<feature type="region of interest" description="Disordered" evidence="4">
    <location>
        <begin position="524"/>
        <end position="546"/>
    </location>
</feature>
<dbReference type="PANTHER" id="PTHR24198:SF165">
    <property type="entry name" value="ANKYRIN REPEAT-CONTAINING PROTEIN-RELATED"/>
    <property type="match status" value="1"/>
</dbReference>
<feature type="repeat" description="ANK" evidence="3">
    <location>
        <begin position="201"/>
        <end position="233"/>
    </location>
</feature>
<proteinExistence type="predicted"/>
<evidence type="ECO:0000256" key="2">
    <source>
        <dbReference type="ARBA" id="ARBA00023043"/>
    </source>
</evidence>
<feature type="repeat" description="ANK" evidence="3">
    <location>
        <begin position="235"/>
        <end position="267"/>
    </location>
</feature>
<dbReference type="InterPro" id="IPR036770">
    <property type="entry name" value="Ankyrin_rpt-contain_sf"/>
</dbReference>
<gene>
    <name evidence="5" type="ORF">Esi_0202_0052</name>
</gene>
<evidence type="ECO:0000313" key="6">
    <source>
        <dbReference type="Proteomes" id="UP000002630"/>
    </source>
</evidence>
<dbReference type="PANTHER" id="PTHR24198">
    <property type="entry name" value="ANKYRIN REPEAT AND PROTEIN KINASE DOMAIN-CONTAINING PROTEIN"/>
    <property type="match status" value="1"/>
</dbReference>
<name>D8LI67_ECTSI</name>
<keyword evidence="1" id="KW-0677">Repeat</keyword>
<sequence>MVHSGLGHSHAAAAATIVALPTELHKAAHRNDAGTITMLLRGGGMDPNSRVECPNCDEGATALHLAAQQGHLEAVLALLDGGARPGGRDSTDPGRPRSENNRVVSGSSSPSSSSSEEWDISDSDDVSEQEHDDLTPLHLACVGGHTAVVQALLSAGEPTDRLASGRKVSDHAAVHGNNAAPDHSGGTGGGVVPHFFGGVEGGHTPLHLASACGAAGAVRALVGAGACVHRREGDCDDTPLHLASAAGHVEAMAALLAAGADINAGDEIGNTPLHVARDAETLEFLLSRGANPNLVAMSRYGGGTPLGSYCTLIHRLETDDRGMRNATAKVEALLRYGASVHIRPTTAGDLSFLPHASPATVAAASPILSCAAKNGVPGIVSALLGAGLDPNERDRDGWAPIHDAVQGDHVDVLRLLLRAGAERDAPTRSGGWTPLHLACRYTSVECVVELLRWNASLGPAERPSSFNARAEGSAVHRPGNNETKPIFGVALEDYPPEEEEEEEEEENGYGKTPAEVVGLKNLAAASTGPAGSGGSGHRADPSLDEEEEQMVVFGDDDEETGDRNTGVGERNAIRRALRREAAWRRRRGAVLVKVCLERQRQLEGAAATAAPTPCAAVPNDGGGGGDGFSPSARVKRKGSVRDDARVSVSSVQPPGPAAEMTAGGGVDDERLLQGALEGLVGLAEREEALFREIVMCL</sequence>
<keyword evidence="2 3" id="KW-0040">ANK repeat</keyword>
<feature type="repeat" description="ANK" evidence="3">
    <location>
        <begin position="430"/>
        <end position="462"/>
    </location>
</feature>
<feature type="region of interest" description="Disordered" evidence="4">
    <location>
        <begin position="621"/>
        <end position="666"/>
    </location>
</feature>
<protein>
    <submittedName>
        <fullName evidence="5">Similar to ankyrin 2,3/unc44</fullName>
    </submittedName>
</protein>
<dbReference type="EMBL" id="FN649760">
    <property type="protein sequence ID" value="CBN79403.1"/>
    <property type="molecule type" value="Genomic_DNA"/>
</dbReference>
<dbReference type="AlphaFoldDB" id="D8LI67"/>
<dbReference type="Gene3D" id="1.25.40.20">
    <property type="entry name" value="Ankyrin repeat-containing domain"/>
    <property type="match status" value="4"/>
</dbReference>
<dbReference type="eggNOG" id="KOG4177">
    <property type="taxonomic scope" value="Eukaryota"/>
</dbReference>
<feature type="region of interest" description="Disordered" evidence="4">
    <location>
        <begin position="461"/>
        <end position="486"/>
    </location>
</feature>
<reference evidence="5 6" key="1">
    <citation type="journal article" date="2010" name="Nature">
        <title>The Ectocarpus genome and the independent evolution of multicellularity in brown algae.</title>
        <authorList>
            <person name="Cock J.M."/>
            <person name="Sterck L."/>
            <person name="Rouze P."/>
            <person name="Scornet D."/>
            <person name="Allen A.E."/>
            <person name="Amoutzias G."/>
            <person name="Anthouard V."/>
            <person name="Artiguenave F."/>
            <person name="Aury J.M."/>
            <person name="Badger J.H."/>
            <person name="Beszteri B."/>
            <person name="Billiau K."/>
            <person name="Bonnet E."/>
            <person name="Bothwell J.H."/>
            <person name="Bowler C."/>
            <person name="Boyen C."/>
            <person name="Brownlee C."/>
            <person name="Carrano C.J."/>
            <person name="Charrier B."/>
            <person name="Cho G.Y."/>
            <person name="Coelho S.M."/>
            <person name="Collen J."/>
            <person name="Corre E."/>
            <person name="Da Silva C."/>
            <person name="Delage L."/>
            <person name="Delaroque N."/>
            <person name="Dittami S.M."/>
            <person name="Doulbeau S."/>
            <person name="Elias M."/>
            <person name="Farnham G."/>
            <person name="Gachon C.M."/>
            <person name="Gschloessl B."/>
            <person name="Heesch S."/>
            <person name="Jabbari K."/>
            <person name="Jubin C."/>
            <person name="Kawai H."/>
            <person name="Kimura K."/>
            <person name="Kloareg B."/>
            <person name="Kupper F.C."/>
            <person name="Lang D."/>
            <person name="Le Bail A."/>
            <person name="Leblanc C."/>
            <person name="Lerouge P."/>
            <person name="Lohr M."/>
            <person name="Lopez P.J."/>
            <person name="Martens C."/>
            <person name="Maumus F."/>
            <person name="Michel G."/>
            <person name="Miranda-Saavedra D."/>
            <person name="Morales J."/>
            <person name="Moreau H."/>
            <person name="Motomura T."/>
            <person name="Nagasato C."/>
            <person name="Napoli C.A."/>
            <person name="Nelson D.R."/>
            <person name="Nyvall-Collen P."/>
            <person name="Peters A.F."/>
            <person name="Pommier C."/>
            <person name="Potin P."/>
            <person name="Poulain J."/>
            <person name="Quesneville H."/>
            <person name="Read B."/>
            <person name="Rensing S.A."/>
            <person name="Ritter A."/>
            <person name="Rousvoal S."/>
            <person name="Samanta M."/>
            <person name="Samson G."/>
            <person name="Schroeder D.C."/>
            <person name="Segurens B."/>
            <person name="Strittmatter M."/>
            <person name="Tonon T."/>
            <person name="Tregear J.W."/>
            <person name="Valentin K."/>
            <person name="von Dassow P."/>
            <person name="Yamagishi T."/>
            <person name="Van de Peer Y."/>
            <person name="Wincker P."/>
        </authorList>
    </citation>
    <scope>NUCLEOTIDE SEQUENCE [LARGE SCALE GENOMIC DNA]</scope>
    <source>
        <strain evidence="6">Ec32 / CCAP1310/4</strain>
    </source>
</reference>
<dbReference type="STRING" id="2880.D8LI67"/>
<dbReference type="PROSITE" id="PS50088">
    <property type="entry name" value="ANK_REPEAT"/>
    <property type="match status" value="6"/>
</dbReference>
<feature type="compositionally biased region" description="Low complexity" evidence="4">
    <location>
        <begin position="103"/>
        <end position="115"/>
    </location>
</feature>
<keyword evidence="6" id="KW-1185">Reference proteome</keyword>